<protein>
    <recommendedName>
        <fullName evidence="2">ferredoxin--NADP(+) reductase</fullName>
        <ecNumber evidence="2">1.18.1.2</ecNumber>
    </recommendedName>
</protein>
<comment type="cofactor">
    <cofactor evidence="1">
        <name>FAD</name>
        <dbReference type="ChEBI" id="CHEBI:57692"/>
    </cofactor>
</comment>
<dbReference type="PANTHER" id="PTHR48467">
    <property type="entry name" value="GLUTAMATE SYNTHASE 1 [NADH], CHLOROPLASTIC-LIKE"/>
    <property type="match status" value="1"/>
</dbReference>
<name>A0ABX3V697_9MYCO</name>
<evidence type="ECO:0000256" key="7">
    <source>
        <dbReference type="ARBA" id="ARBA00047776"/>
    </source>
</evidence>
<evidence type="ECO:0000256" key="5">
    <source>
        <dbReference type="ARBA" id="ARBA00022857"/>
    </source>
</evidence>
<evidence type="ECO:0000313" key="11">
    <source>
        <dbReference type="Proteomes" id="UP000193811"/>
    </source>
</evidence>
<keyword evidence="11" id="KW-1185">Reference proteome</keyword>
<accession>A0ABX3V697</accession>
<dbReference type="PANTHER" id="PTHR48467:SF1">
    <property type="entry name" value="GLUTAMATE SYNTHASE 1 [NADH], CHLOROPLASTIC-LIKE"/>
    <property type="match status" value="1"/>
</dbReference>
<feature type="domain" description="FAD/NAD(P)-binding" evidence="9">
    <location>
        <begin position="31"/>
        <end position="336"/>
    </location>
</feature>
<dbReference type="InterPro" id="IPR023753">
    <property type="entry name" value="FAD/NAD-binding_dom"/>
</dbReference>
<dbReference type="InterPro" id="IPR055275">
    <property type="entry name" value="Ferredox_Rdtase"/>
</dbReference>
<reference evidence="10 11" key="1">
    <citation type="submission" date="2016-01" db="EMBL/GenBank/DDBJ databases">
        <title>The new phylogeny of the genus Mycobacterium.</title>
        <authorList>
            <person name="Tarcisio F."/>
            <person name="Conor M."/>
            <person name="Antonella G."/>
            <person name="Elisabetta G."/>
            <person name="Giulia F.S."/>
            <person name="Sara T."/>
            <person name="Anna F."/>
            <person name="Clotilde B."/>
            <person name="Roberto B."/>
            <person name="Veronica D.S."/>
            <person name="Fabio R."/>
            <person name="Monica P."/>
            <person name="Olivier J."/>
            <person name="Enrico T."/>
            <person name="Nicola S."/>
        </authorList>
    </citation>
    <scope>NUCLEOTIDE SEQUENCE [LARGE SCALE GENOMIC DNA]</scope>
    <source>
        <strain evidence="10 11">CCUG 50187</strain>
    </source>
</reference>
<evidence type="ECO:0000256" key="1">
    <source>
        <dbReference type="ARBA" id="ARBA00001974"/>
    </source>
</evidence>
<dbReference type="EC" id="1.18.1.2" evidence="2"/>
<dbReference type="Proteomes" id="UP000193811">
    <property type="component" value="Unassembled WGS sequence"/>
</dbReference>
<dbReference type="Gene3D" id="3.40.50.720">
    <property type="entry name" value="NAD(P)-binding Rossmann-like Domain"/>
    <property type="match status" value="1"/>
</dbReference>
<proteinExistence type="predicted"/>
<dbReference type="EMBL" id="LQOP01000023">
    <property type="protein sequence ID" value="ORV23644.1"/>
    <property type="molecule type" value="Genomic_DNA"/>
</dbReference>
<dbReference type="Gene3D" id="3.50.50.60">
    <property type="entry name" value="FAD/NAD(P)-binding domain"/>
    <property type="match status" value="1"/>
</dbReference>
<comment type="caution">
    <text evidence="10">The sequence shown here is derived from an EMBL/GenBank/DDBJ whole genome shotgun (WGS) entry which is preliminary data.</text>
</comment>
<keyword evidence="4" id="KW-0274">FAD</keyword>
<dbReference type="PRINTS" id="PR00419">
    <property type="entry name" value="ADXRDTASE"/>
</dbReference>
<dbReference type="Pfam" id="PF07992">
    <property type="entry name" value="Pyr_redox_2"/>
    <property type="match status" value="1"/>
</dbReference>
<feature type="region of interest" description="Disordered" evidence="8">
    <location>
        <begin position="1"/>
        <end position="22"/>
    </location>
</feature>
<dbReference type="InterPro" id="IPR036188">
    <property type="entry name" value="FAD/NAD-bd_sf"/>
</dbReference>
<dbReference type="SUPFAM" id="SSF51971">
    <property type="entry name" value="Nucleotide-binding domain"/>
    <property type="match status" value="1"/>
</dbReference>
<evidence type="ECO:0000256" key="6">
    <source>
        <dbReference type="ARBA" id="ARBA00023002"/>
    </source>
</evidence>
<evidence type="ECO:0000256" key="8">
    <source>
        <dbReference type="SAM" id="MobiDB-lite"/>
    </source>
</evidence>
<evidence type="ECO:0000259" key="9">
    <source>
        <dbReference type="Pfam" id="PF07992"/>
    </source>
</evidence>
<evidence type="ECO:0000313" key="10">
    <source>
        <dbReference type="EMBL" id="ORV23644.1"/>
    </source>
</evidence>
<organism evidence="10 11">
    <name type="scientific">Mycolicibacterium conceptionense</name>
    <dbReference type="NCBI Taxonomy" id="451644"/>
    <lineage>
        <taxon>Bacteria</taxon>
        <taxon>Bacillati</taxon>
        <taxon>Actinomycetota</taxon>
        <taxon>Actinomycetes</taxon>
        <taxon>Mycobacteriales</taxon>
        <taxon>Mycobacteriaceae</taxon>
        <taxon>Mycolicibacterium</taxon>
    </lineage>
</organism>
<sequence>MTKMCVTDGGLDSSPGASERGNIDPFEHGLSVAIVGSGPSGCYVAQFLAKQCPRAAVTIFESLPTPYGLVRYGVASDHQGAKGVTKQFDRLFATPNVRFAGNVTIGRDLPFETLAEAFDVVVLATGLPNDRRLDVPQAPGARVVGAGDLLQALNSHPHVLLRRDAAGTDAALGRQIVIVGMGNVAIDVARLACKEGDGLIGSDINDTFRQEVLPATPLRVDLLARSSAAQAKCDVSMLRELLTLPNVETTVCGLETSDSGPIVEVLDEFANTVQSNACRSDRFAPTKLNLHFGVALDRIDARNGQSIVHARTHCGTRVVEIAADTVVTAIGFTEGDDAGVTCPSASWSGARVYRVGWLNRGPKGTIPENRKEARRVADAIINDVVDGRVVAGRRGFSDVEPILRNRMVSFGDWQKIETFEVQSAPPDRCRRKISDIERMLDVATAR</sequence>
<evidence type="ECO:0000256" key="4">
    <source>
        <dbReference type="ARBA" id="ARBA00022827"/>
    </source>
</evidence>
<comment type="catalytic activity">
    <reaction evidence="7">
        <text>2 reduced [2Fe-2S]-[ferredoxin] + NADP(+) + H(+) = 2 oxidized [2Fe-2S]-[ferredoxin] + NADPH</text>
        <dbReference type="Rhea" id="RHEA:20125"/>
        <dbReference type="Rhea" id="RHEA-COMP:10000"/>
        <dbReference type="Rhea" id="RHEA-COMP:10001"/>
        <dbReference type="ChEBI" id="CHEBI:15378"/>
        <dbReference type="ChEBI" id="CHEBI:33737"/>
        <dbReference type="ChEBI" id="CHEBI:33738"/>
        <dbReference type="ChEBI" id="CHEBI:57783"/>
        <dbReference type="ChEBI" id="CHEBI:58349"/>
        <dbReference type="EC" id="1.18.1.2"/>
    </reaction>
</comment>
<keyword evidence="5" id="KW-0521">NADP</keyword>
<keyword evidence="6" id="KW-0560">Oxidoreductase</keyword>
<evidence type="ECO:0000256" key="3">
    <source>
        <dbReference type="ARBA" id="ARBA00022630"/>
    </source>
</evidence>
<evidence type="ECO:0000256" key="2">
    <source>
        <dbReference type="ARBA" id="ARBA00013223"/>
    </source>
</evidence>
<keyword evidence="3" id="KW-0285">Flavoprotein</keyword>
<gene>
    <name evidence="10" type="ORF">AWB98_00040</name>
</gene>